<dbReference type="Pfam" id="PF00293">
    <property type="entry name" value="NUDIX"/>
    <property type="match status" value="1"/>
</dbReference>
<evidence type="ECO:0000256" key="1">
    <source>
        <dbReference type="ARBA" id="ARBA00001946"/>
    </source>
</evidence>
<dbReference type="SUPFAM" id="SSF55811">
    <property type="entry name" value="Nudix"/>
    <property type="match status" value="1"/>
</dbReference>
<keyword evidence="2" id="KW-0378">Hydrolase</keyword>
<reference evidence="4" key="1">
    <citation type="submission" date="2022-06" db="EMBL/GenBank/DDBJ databases">
        <authorList>
            <person name="Dietemann V."/>
            <person name="Ory F."/>
            <person name="Dainat B."/>
            <person name="Oberhansli S."/>
        </authorList>
    </citation>
    <scope>NUCLEOTIDE SEQUENCE</scope>
    <source>
        <strain evidence="4">Ena-SAMPLE-TAB-26-04-2022-14:26:32:270-5432</strain>
    </source>
</reference>
<feature type="domain" description="Nudix hydrolase" evidence="3">
    <location>
        <begin position="32"/>
        <end position="172"/>
    </location>
</feature>
<sequence length="200" mass="22645">MTIDFHDEPACGTNDSGLAFDLGEEWRQDMGPIRNAVRALIMEDDRMLFIKKERPEAGVYYVLPGGAHEPNETLEETLRRECGEELGAALADHRLLCVREYISGNHEYSHIMKEIHAVEFIYICRLQEAGDVPGGLHADEGQIGIEWLPVRDVIATVEHSYFSKRQRKYVFPQALHDFLGEYFAANPLEPVASTVYGEHG</sequence>
<dbReference type="InterPro" id="IPR015797">
    <property type="entry name" value="NUDIX_hydrolase-like_dom_sf"/>
</dbReference>
<gene>
    <name evidence="4" type="ORF">WJ0W_003919</name>
</gene>
<evidence type="ECO:0000313" key="4">
    <source>
        <dbReference type="EMBL" id="CAH8246685.1"/>
    </source>
</evidence>
<dbReference type="PANTHER" id="PTHR43046:SF14">
    <property type="entry name" value="MUTT_NUDIX FAMILY PROTEIN"/>
    <property type="match status" value="1"/>
</dbReference>
<dbReference type="RefSeq" id="WP_213429196.1">
    <property type="nucleotide sequence ID" value="NZ_AP031286.1"/>
</dbReference>
<comment type="cofactor">
    <cofactor evidence="1">
        <name>Mg(2+)</name>
        <dbReference type="ChEBI" id="CHEBI:18420"/>
    </cofactor>
</comment>
<dbReference type="PANTHER" id="PTHR43046">
    <property type="entry name" value="GDP-MANNOSE MANNOSYL HYDROLASE"/>
    <property type="match status" value="1"/>
</dbReference>
<proteinExistence type="predicted"/>
<accession>A0ABN8UB41</accession>
<keyword evidence="5" id="KW-1185">Reference proteome</keyword>
<organism evidence="4 5">
    <name type="scientific">Paenibacillus melissococcoides</name>
    <dbReference type="NCBI Taxonomy" id="2912268"/>
    <lineage>
        <taxon>Bacteria</taxon>
        <taxon>Bacillati</taxon>
        <taxon>Bacillota</taxon>
        <taxon>Bacilli</taxon>
        <taxon>Bacillales</taxon>
        <taxon>Paenibacillaceae</taxon>
        <taxon>Paenibacillus</taxon>
    </lineage>
</organism>
<evidence type="ECO:0000256" key="2">
    <source>
        <dbReference type="ARBA" id="ARBA00022801"/>
    </source>
</evidence>
<dbReference type="InterPro" id="IPR000086">
    <property type="entry name" value="NUDIX_hydrolase_dom"/>
</dbReference>
<protein>
    <submittedName>
        <fullName evidence="4">NUDIX domain-containing protein</fullName>
    </submittedName>
</protein>
<dbReference type="PROSITE" id="PS51462">
    <property type="entry name" value="NUDIX"/>
    <property type="match status" value="1"/>
</dbReference>
<dbReference type="Proteomes" id="UP001154322">
    <property type="component" value="Unassembled WGS sequence"/>
</dbReference>
<dbReference type="Gene3D" id="3.90.79.10">
    <property type="entry name" value="Nucleoside Triphosphate Pyrophosphohydrolase"/>
    <property type="match status" value="1"/>
</dbReference>
<dbReference type="EMBL" id="CALYLO010000005">
    <property type="protein sequence ID" value="CAH8246685.1"/>
    <property type="molecule type" value="Genomic_DNA"/>
</dbReference>
<evidence type="ECO:0000259" key="3">
    <source>
        <dbReference type="PROSITE" id="PS51462"/>
    </source>
</evidence>
<name>A0ABN8UB41_9BACL</name>
<comment type="caution">
    <text evidence="4">The sequence shown here is derived from an EMBL/GenBank/DDBJ whole genome shotgun (WGS) entry which is preliminary data.</text>
</comment>
<evidence type="ECO:0000313" key="5">
    <source>
        <dbReference type="Proteomes" id="UP001154322"/>
    </source>
</evidence>